<dbReference type="EMBL" id="JAZHXJ010000475">
    <property type="protein sequence ID" value="KAL1859827.1"/>
    <property type="molecule type" value="Genomic_DNA"/>
</dbReference>
<keyword evidence="2" id="KW-1185">Reference proteome</keyword>
<gene>
    <name evidence="1" type="ORF">VTK73DRAFT_7439</name>
</gene>
<dbReference type="Proteomes" id="UP001586593">
    <property type="component" value="Unassembled WGS sequence"/>
</dbReference>
<proteinExistence type="predicted"/>
<protein>
    <submittedName>
        <fullName evidence="1">Uncharacterized protein</fullName>
    </submittedName>
</protein>
<reference evidence="1 2" key="1">
    <citation type="journal article" date="2024" name="Commun. Biol.">
        <title>Comparative genomic analysis of thermophilic fungi reveals convergent evolutionary adaptations and gene losses.</title>
        <authorList>
            <person name="Steindorff A.S."/>
            <person name="Aguilar-Pontes M.V."/>
            <person name="Robinson A.J."/>
            <person name="Andreopoulos B."/>
            <person name="LaButti K."/>
            <person name="Kuo A."/>
            <person name="Mondo S."/>
            <person name="Riley R."/>
            <person name="Otillar R."/>
            <person name="Haridas S."/>
            <person name="Lipzen A."/>
            <person name="Grimwood J."/>
            <person name="Schmutz J."/>
            <person name="Clum A."/>
            <person name="Reid I.D."/>
            <person name="Moisan M.C."/>
            <person name="Butler G."/>
            <person name="Nguyen T.T.M."/>
            <person name="Dewar K."/>
            <person name="Conant G."/>
            <person name="Drula E."/>
            <person name="Henrissat B."/>
            <person name="Hansel C."/>
            <person name="Singer S."/>
            <person name="Hutchinson M.I."/>
            <person name="de Vries R.P."/>
            <person name="Natvig D.O."/>
            <person name="Powell A.J."/>
            <person name="Tsang A."/>
            <person name="Grigoriev I.V."/>
        </authorList>
    </citation>
    <scope>NUCLEOTIDE SEQUENCE [LARGE SCALE GENOMIC DNA]</scope>
    <source>
        <strain evidence="1 2">ATCC 24622</strain>
    </source>
</reference>
<comment type="caution">
    <text evidence="1">The sequence shown here is derived from an EMBL/GenBank/DDBJ whole genome shotgun (WGS) entry which is preliminary data.</text>
</comment>
<evidence type="ECO:0000313" key="2">
    <source>
        <dbReference type="Proteomes" id="UP001586593"/>
    </source>
</evidence>
<accession>A0ABR3WEV4</accession>
<sequence>MGGRCSRCLCLARQNKFRPDVGLAGTTKVYDTSSGNYATYVRHTGVRHTDQARTAQKNETWTQSILSLVGAVVSSTSSLRIWKAVDLTAALFCTMTTVCSLGVFEPGLSRVSLLCYAEGWRPKLQRSDDPDASNPTTVSIVDALGCPSTSRLAVDRAQYRRR</sequence>
<name>A0ABR3WEV4_9PEZI</name>
<organism evidence="1 2">
    <name type="scientific">Phialemonium thermophilum</name>
    <dbReference type="NCBI Taxonomy" id="223376"/>
    <lineage>
        <taxon>Eukaryota</taxon>
        <taxon>Fungi</taxon>
        <taxon>Dikarya</taxon>
        <taxon>Ascomycota</taxon>
        <taxon>Pezizomycotina</taxon>
        <taxon>Sordariomycetes</taxon>
        <taxon>Sordariomycetidae</taxon>
        <taxon>Cephalothecales</taxon>
        <taxon>Cephalothecaceae</taxon>
        <taxon>Phialemonium</taxon>
    </lineage>
</organism>
<evidence type="ECO:0000313" key="1">
    <source>
        <dbReference type="EMBL" id="KAL1859827.1"/>
    </source>
</evidence>